<dbReference type="SUPFAM" id="SSF56529">
    <property type="entry name" value="FAH"/>
    <property type="match status" value="1"/>
</dbReference>
<keyword evidence="4" id="KW-0378">Hydrolase</keyword>
<dbReference type="Gene3D" id="3.90.850.10">
    <property type="entry name" value="Fumarylacetoacetase-like, C-terminal domain"/>
    <property type="match status" value="1"/>
</dbReference>
<dbReference type="InterPro" id="IPR051121">
    <property type="entry name" value="FAH"/>
</dbReference>
<dbReference type="PANTHER" id="PTHR42796:SF4">
    <property type="entry name" value="FUMARYLACETOACETATE HYDROLASE DOMAIN-CONTAINING PROTEIN 2A"/>
    <property type="match status" value="1"/>
</dbReference>
<dbReference type="Pfam" id="PF01557">
    <property type="entry name" value="FAA_hydrolase"/>
    <property type="match status" value="1"/>
</dbReference>
<keyword evidence="2" id="KW-0479">Metal-binding</keyword>
<dbReference type="PANTHER" id="PTHR42796">
    <property type="entry name" value="FUMARYLACETOACETATE HYDROLASE DOMAIN-CONTAINING PROTEIN 2A-RELATED"/>
    <property type="match status" value="1"/>
</dbReference>
<organism evidence="4 5">
    <name type="scientific">Pseudoglutamicibacter albus</name>
    <dbReference type="NCBI Taxonomy" id="98671"/>
    <lineage>
        <taxon>Bacteria</taxon>
        <taxon>Bacillati</taxon>
        <taxon>Actinomycetota</taxon>
        <taxon>Actinomycetes</taxon>
        <taxon>Micrococcales</taxon>
        <taxon>Micrococcaceae</taxon>
        <taxon>Pseudoglutamicibacter</taxon>
    </lineage>
</organism>
<evidence type="ECO:0000313" key="4">
    <source>
        <dbReference type="EMBL" id="MDR7292839.1"/>
    </source>
</evidence>
<keyword evidence="5" id="KW-1185">Reference proteome</keyword>
<comment type="similarity">
    <text evidence="1">Belongs to the FAH family.</text>
</comment>
<dbReference type="EC" id="3.7.1.5" evidence="4"/>
<gene>
    <name evidence="4" type="ORF">J2S67_000107</name>
</gene>
<dbReference type="Proteomes" id="UP001180715">
    <property type="component" value="Unassembled WGS sequence"/>
</dbReference>
<evidence type="ECO:0000256" key="1">
    <source>
        <dbReference type="ARBA" id="ARBA00010211"/>
    </source>
</evidence>
<accession>A0ABU1YWV0</accession>
<dbReference type="EMBL" id="JAVDXX010000001">
    <property type="protein sequence ID" value="MDR7292839.1"/>
    <property type="molecule type" value="Genomic_DNA"/>
</dbReference>
<evidence type="ECO:0000259" key="3">
    <source>
        <dbReference type="Pfam" id="PF01557"/>
    </source>
</evidence>
<proteinExistence type="inferred from homology"/>
<sequence>MTRFAHFLAHNGEPQLAEVSGNSLVPLEGISKLGHETTPEVIAAAKRLEGAAVREVDVRLLPASPAPGKVICVGLNFASHVEEVEREMPDYPVLFTKFASNLVGPSDDIVIPTTSTGPDYEGEMAVIIGRGGRHIAKADALDHVLGYSVANDVSMRDYQYKSHQWLQGKAWDNSTPLGPHIVTPDEVDLETAGIRTTVNGRTLQDARMSMMLFSVPALIATVSEFTRLDAGDVILAGTPAGIGSKRDPKVTLRDGDVVTVEIDGIGRIENTVVSDSSVSTSSEGRVRR</sequence>
<dbReference type="InterPro" id="IPR036663">
    <property type="entry name" value="Fumarylacetoacetase_C_sf"/>
</dbReference>
<protein>
    <submittedName>
        <fullName evidence="4">Acylpyruvate hydrolase</fullName>
        <ecNumber evidence="4">3.7.1.5</ecNumber>
    </submittedName>
</protein>
<dbReference type="GO" id="GO:0047621">
    <property type="term" value="F:acylpyruvate hydrolase activity"/>
    <property type="evidence" value="ECO:0007669"/>
    <property type="project" value="UniProtKB-EC"/>
</dbReference>
<feature type="domain" description="Fumarylacetoacetase-like C-terminal" evidence="3">
    <location>
        <begin position="69"/>
        <end position="273"/>
    </location>
</feature>
<reference evidence="4" key="1">
    <citation type="submission" date="2023-07" db="EMBL/GenBank/DDBJ databases">
        <title>Sequencing the genomes of 1000 actinobacteria strains.</title>
        <authorList>
            <person name="Klenk H.-P."/>
        </authorList>
    </citation>
    <scope>NUCLEOTIDE SEQUENCE</scope>
    <source>
        <strain evidence="4">DSM 13068</strain>
    </source>
</reference>
<name>A0ABU1YWV0_9MICC</name>
<dbReference type="InterPro" id="IPR011234">
    <property type="entry name" value="Fumarylacetoacetase-like_C"/>
</dbReference>
<comment type="caution">
    <text evidence="4">The sequence shown here is derived from an EMBL/GenBank/DDBJ whole genome shotgun (WGS) entry which is preliminary data.</text>
</comment>
<evidence type="ECO:0000256" key="2">
    <source>
        <dbReference type="ARBA" id="ARBA00022723"/>
    </source>
</evidence>
<dbReference type="RefSeq" id="WP_310245285.1">
    <property type="nucleotide sequence ID" value="NZ_JAVDXX010000001.1"/>
</dbReference>
<evidence type="ECO:0000313" key="5">
    <source>
        <dbReference type="Proteomes" id="UP001180715"/>
    </source>
</evidence>